<evidence type="ECO:0008006" key="3">
    <source>
        <dbReference type="Google" id="ProtNLM"/>
    </source>
</evidence>
<name>A0A2T1NG93_9FLAO</name>
<proteinExistence type="predicted"/>
<sequence length="193" mass="22772">MNKFTVLLLGIIITLISCDARDKINRSPKDILKEKNLLESFSERVSYFPKEYAEVKTDTILSNGYHVNVKTFTDMKSSYLRQFKHDSINYKYHYRDYKAQIVARQNKIIFNDVIDKQYILKHDKTVSYYMETSILKSVWVNQEESLNQNKLVLNILFTQPKSNTEKLFELVIDNKGDKKLINLTDLDHNYLTA</sequence>
<reference evidence="1 2" key="1">
    <citation type="submission" date="2018-03" db="EMBL/GenBank/DDBJ databases">
        <title>Mesoflavibacter sp. HG37 and Mesoflavibacter sp. HG96 sp.nov., two marine bacteria isolated from seawater of Western Pacific Ocean.</title>
        <authorList>
            <person name="Cheng H."/>
            <person name="Wu Y.-H."/>
            <person name="Guo L.-L."/>
            <person name="Xu X.-W."/>
        </authorList>
    </citation>
    <scope>NUCLEOTIDE SEQUENCE [LARGE SCALE GENOMIC DNA]</scope>
    <source>
        <strain evidence="1 2">KCTC 42117</strain>
    </source>
</reference>
<evidence type="ECO:0000313" key="2">
    <source>
        <dbReference type="Proteomes" id="UP000238430"/>
    </source>
</evidence>
<gene>
    <name evidence="1" type="ORF">C7H61_04680</name>
</gene>
<dbReference type="OrthoDB" id="1441026at2"/>
<accession>A0A2T1NG93</accession>
<dbReference type="RefSeq" id="WP_106677535.1">
    <property type="nucleotide sequence ID" value="NZ_JACHWV010000001.1"/>
</dbReference>
<dbReference type="AlphaFoldDB" id="A0A2T1NG93"/>
<keyword evidence="2" id="KW-1185">Reference proteome</keyword>
<evidence type="ECO:0000313" key="1">
    <source>
        <dbReference type="EMBL" id="PSG91876.1"/>
    </source>
</evidence>
<dbReference type="EMBL" id="PXOT01000020">
    <property type="protein sequence ID" value="PSG91876.1"/>
    <property type="molecule type" value="Genomic_DNA"/>
</dbReference>
<dbReference type="PROSITE" id="PS51257">
    <property type="entry name" value="PROKAR_LIPOPROTEIN"/>
    <property type="match status" value="1"/>
</dbReference>
<dbReference type="Proteomes" id="UP000238430">
    <property type="component" value="Unassembled WGS sequence"/>
</dbReference>
<comment type="caution">
    <text evidence="1">The sequence shown here is derived from an EMBL/GenBank/DDBJ whole genome shotgun (WGS) entry which is preliminary data.</text>
</comment>
<organism evidence="1 2">
    <name type="scientific">Mesoflavibacter zeaxanthinifaciens subsp. sabulilitoris</name>
    <dbReference type="NCBI Taxonomy" id="1520893"/>
    <lineage>
        <taxon>Bacteria</taxon>
        <taxon>Pseudomonadati</taxon>
        <taxon>Bacteroidota</taxon>
        <taxon>Flavobacteriia</taxon>
        <taxon>Flavobacteriales</taxon>
        <taxon>Flavobacteriaceae</taxon>
        <taxon>Mesoflavibacter</taxon>
    </lineage>
</organism>
<protein>
    <recommendedName>
        <fullName evidence="3">Lipoprotein</fullName>
    </recommendedName>
</protein>